<evidence type="ECO:0000313" key="2">
    <source>
        <dbReference type="EMBL" id="CAD9772925.1"/>
    </source>
</evidence>
<accession>A0A7S2TZ18</accession>
<proteinExistence type="predicted"/>
<reference evidence="2" key="1">
    <citation type="submission" date="2021-01" db="EMBL/GenBank/DDBJ databases">
        <authorList>
            <person name="Corre E."/>
            <person name="Pelletier E."/>
            <person name="Niang G."/>
            <person name="Scheremetjew M."/>
            <person name="Finn R."/>
            <person name="Kale V."/>
            <person name="Holt S."/>
            <person name="Cochrane G."/>
            <person name="Meng A."/>
            <person name="Brown T."/>
            <person name="Cohen L."/>
        </authorList>
    </citation>
    <scope>NUCLEOTIDE SEQUENCE</scope>
    <source>
        <strain evidence="2">CCMP622</strain>
    </source>
</reference>
<feature type="compositionally biased region" description="Basic and acidic residues" evidence="1">
    <location>
        <begin position="80"/>
        <end position="100"/>
    </location>
</feature>
<name>A0A7S2TZ18_9EUKA</name>
<sequence>MVWQALAHSLYKEVLMKLKSDVSENLRQFETGLLRSEDSQEGQLFVPNVTKKFKDELVPQIQWRIRQVVATRTSSASENKLAEHTKTESAKSEELGEEAKGTAAAAAPAPPPGPKTVPAVAVKAVPTQGTTTGEAAAAVTVDAVKVVQPATAAEPAQKT</sequence>
<evidence type="ECO:0000256" key="1">
    <source>
        <dbReference type="SAM" id="MobiDB-lite"/>
    </source>
</evidence>
<gene>
    <name evidence="2" type="ORF">LSP00402_LOCUS16916</name>
</gene>
<dbReference type="EMBL" id="HBHP01027304">
    <property type="protein sequence ID" value="CAD9772925.1"/>
    <property type="molecule type" value="Transcribed_RNA"/>
</dbReference>
<organism evidence="2">
    <name type="scientific">Lotharella oceanica</name>
    <dbReference type="NCBI Taxonomy" id="641309"/>
    <lineage>
        <taxon>Eukaryota</taxon>
        <taxon>Sar</taxon>
        <taxon>Rhizaria</taxon>
        <taxon>Cercozoa</taxon>
        <taxon>Chlorarachniophyceae</taxon>
        <taxon>Lotharella</taxon>
    </lineage>
</organism>
<protein>
    <submittedName>
        <fullName evidence="2">Uncharacterized protein</fullName>
    </submittedName>
</protein>
<dbReference type="AlphaFoldDB" id="A0A7S2TZ18"/>
<feature type="region of interest" description="Disordered" evidence="1">
    <location>
        <begin position="71"/>
        <end position="118"/>
    </location>
</feature>